<evidence type="ECO:0000256" key="1">
    <source>
        <dbReference type="SAM" id="MobiDB-lite"/>
    </source>
</evidence>
<feature type="compositionally biased region" description="Basic and acidic residues" evidence="1">
    <location>
        <begin position="1"/>
        <end position="14"/>
    </location>
</feature>
<dbReference type="Proteomes" id="UP001140949">
    <property type="component" value="Unassembled WGS sequence"/>
</dbReference>
<reference evidence="2" key="2">
    <citation type="submission" date="2023-04" db="EMBL/GenBank/DDBJ databases">
        <authorList>
            <person name="Bruccoleri R.E."/>
            <person name="Oakeley E.J."/>
            <person name="Faust A.-M."/>
            <person name="Dessus-Babus S."/>
            <person name="Altorfer M."/>
            <person name="Burckhardt D."/>
            <person name="Oertli M."/>
            <person name="Naumann U."/>
            <person name="Petersen F."/>
            <person name="Wong J."/>
        </authorList>
    </citation>
    <scope>NUCLEOTIDE SEQUENCE</scope>
    <source>
        <strain evidence="2">GSM-AAB239-AS_SAM_17_03QT</strain>
        <tissue evidence="2">Leaf</tissue>
    </source>
</reference>
<gene>
    <name evidence="2" type="ORF">M6B38_250045</name>
</gene>
<keyword evidence="2" id="KW-0675">Receptor</keyword>
<protein>
    <submittedName>
        <fullName evidence="2">Proline-rich receptor-like protein kinase PERK3</fullName>
    </submittedName>
</protein>
<keyword evidence="2" id="KW-0808">Transferase</keyword>
<dbReference type="EMBL" id="JANAVB010000799">
    <property type="protein sequence ID" value="KAJ6853388.1"/>
    <property type="molecule type" value="Genomic_DNA"/>
</dbReference>
<keyword evidence="2" id="KW-0418">Kinase</keyword>
<name>A0AAX6IJZ9_IRIPA</name>
<proteinExistence type="predicted"/>
<accession>A0AAX6IJZ9</accession>
<dbReference type="GO" id="GO:0016301">
    <property type="term" value="F:kinase activity"/>
    <property type="evidence" value="ECO:0007669"/>
    <property type="project" value="UniProtKB-KW"/>
</dbReference>
<evidence type="ECO:0000313" key="2">
    <source>
        <dbReference type="EMBL" id="KAJ6853388.1"/>
    </source>
</evidence>
<evidence type="ECO:0000313" key="3">
    <source>
        <dbReference type="Proteomes" id="UP001140949"/>
    </source>
</evidence>
<comment type="caution">
    <text evidence="2">The sequence shown here is derived from an EMBL/GenBank/DDBJ whole genome shotgun (WGS) entry which is preliminary data.</text>
</comment>
<reference evidence="2" key="1">
    <citation type="journal article" date="2023" name="GigaByte">
        <title>Genome assembly of the bearded iris, Iris pallida Lam.</title>
        <authorList>
            <person name="Bruccoleri R.E."/>
            <person name="Oakeley E.J."/>
            <person name="Faust A.M.E."/>
            <person name="Altorfer M."/>
            <person name="Dessus-Babus S."/>
            <person name="Burckhardt D."/>
            <person name="Oertli M."/>
            <person name="Naumann U."/>
            <person name="Petersen F."/>
            <person name="Wong J."/>
        </authorList>
    </citation>
    <scope>NUCLEOTIDE SEQUENCE</scope>
    <source>
        <strain evidence="2">GSM-AAB239-AS_SAM_17_03QT</strain>
    </source>
</reference>
<sequence length="83" mass="9124">MKSKENADQEEHGGGGDCTRSGRRSSARAVCLVAVVLVVVGRTRWRWKAMLMMAVLSSSISGELDLQSCDQRRGNDEVRSGER</sequence>
<feature type="region of interest" description="Disordered" evidence="1">
    <location>
        <begin position="1"/>
        <end position="26"/>
    </location>
</feature>
<keyword evidence="3" id="KW-1185">Reference proteome</keyword>
<organism evidence="2 3">
    <name type="scientific">Iris pallida</name>
    <name type="common">Sweet iris</name>
    <dbReference type="NCBI Taxonomy" id="29817"/>
    <lineage>
        <taxon>Eukaryota</taxon>
        <taxon>Viridiplantae</taxon>
        <taxon>Streptophyta</taxon>
        <taxon>Embryophyta</taxon>
        <taxon>Tracheophyta</taxon>
        <taxon>Spermatophyta</taxon>
        <taxon>Magnoliopsida</taxon>
        <taxon>Liliopsida</taxon>
        <taxon>Asparagales</taxon>
        <taxon>Iridaceae</taxon>
        <taxon>Iridoideae</taxon>
        <taxon>Irideae</taxon>
        <taxon>Iris</taxon>
    </lineage>
</organism>
<dbReference type="AlphaFoldDB" id="A0AAX6IJZ9"/>